<dbReference type="Pfam" id="PF00656">
    <property type="entry name" value="Peptidase_C14"/>
    <property type="match status" value="1"/>
</dbReference>
<organism evidence="3 4">
    <name type="scientific">Somion occarium</name>
    <dbReference type="NCBI Taxonomy" id="3059160"/>
    <lineage>
        <taxon>Eukaryota</taxon>
        <taxon>Fungi</taxon>
        <taxon>Dikarya</taxon>
        <taxon>Basidiomycota</taxon>
        <taxon>Agaricomycotina</taxon>
        <taxon>Agaricomycetes</taxon>
        <taxon>Polyporales</taxon>
        <taxon>Cerrenaceae</taxon>
        <taxon>Somion</taxon>
    </lineage>
</organism>
<comment type="similarity">
    <text evidence="1">Belongs to the peptidase C14B family.</text>
</comment>
<dbReference type="Gene3D" id="3.40.50.1460">
    <property type="match status" value="1"/>
</dbReference>
<accession>A0ABP1DF80</accession>
<dbReference type="PANTHER" id="PTHR48104:SF30">
    <property type="entry name" value="METACASPASE-1"/>
    <property type="match status" value="1"/>
</dbReference>
<evidence type="ECO:0000259" key="2">
    <source>
        <dbReference type="Pfam" id="PF00656"/>
    </source>
</evidence>
<dbReference type="InterPro" id="IPR011600">
    <property type="entry name" value="Pept_C14_caspase"/>
</dbReference>
<dbReference type="InterPro" id="IPR050452">
    <property type="entry name" value="Metacaspase"/>
</dbReference>
<name>A0ABP1DF80_9APHY</name>
<dbReference type="Proteomes" id="UP001497453">
    <property type="component" value="Chromosome 4"/>
</dbReference>
<gene>
    <name evidence="3" type="ORF">GFSPODELE1_LOCUS5896</name>
</gene>
<evidence type="ECO:0000256" key="1">
    <source>
        <dbReference type="ARBA" id="ARBA00009005"/>
    </source>
</evidence>
<evidence type="ECO:0000313" key="4">
    <source>
        <dbReference type="Proteomes" id="UP001497453"/>
    </source>
</evidence>
<proteinExistence type="inferred from homology"/>
<sequence length="647" mass="72295">MATKLFALVIGLDKYKSGNIWDLETCVNDAHSIKRWLTHDLHVPREQVCLLTDKQATQRNIEDNFMSHLVNNAAIEHGDAILVYFAGHGSSLRAPRGWFGHNSKTVEILCPYDHDTKCPAGRIAGISDRSLNAMMRDLAAAKGDNITLILDCSFSSPTSRLALRDRRHARWTPTSKATPEDLDAGLWRSALGYSAKSPCRGFAGIACDTHIILAACRQGESANESKSGGNLTLALLAVKNSKSIHRMSYSDLLRNIENRVEDQHPICVGLRKQRALFNGIPFIADTRYVPIDFYDDEKLRVDAGAIHGVTEGTEFSVHKHNCRGSLNPVLASFSAVEVHPTWCLVRSRSRGKAAIRDGWARITRWNNRTPFRVHFRKSFFSFFRRLRLRRCLPSKTDAVQPRPGVNMVRVKNSSQSDVSVKLRRREIVLERHDGLIAANCRRIIHLSSEQTNTDLRVLDAAARFHLHLHRRNPQRPLLGMVTMELYRLDPSSWSRINGNLLVDGRAEIVDDEKNAIYAVVLHNYSDTDLWPYLAYMDSSGYGISMVYHPDATSSRPPLRKHSDLVIGSGTTDSEALSFSLTEGADTGAGFLKLFVSSVFTPMTSIEQGAVSSSTPMFSPTSGRSIEKSSSQDLWDSIVSCVTVVRRR</sequence>
<dbReference type="PANTHER" id="PTHR48104">
    <property type="entry name" value="METACASPASE-4"/>
    <property type="match status" value="1"/>
</dbReference>
<protein>
    <recommendedName>
        <fullName evidence="2">Peptidase C14 caspase domain-containing protein</fullName>
    </recommendedName>
</protein>
<reference evidence="4" key="1">
    <citation type="submission" date="2024-04" db="EMBL/GenBank/DDBJ databases">
        <authorList>
            <person name="Shaw F."/>
            <person name="Minotto A."/>
        </authorList>
    </citation>
    <scope>NUCLEOTIDE SEQUENCE [LARGE SCALE GENOMIC DNA]</scope>
</reference>
<dbReference type="EMBL" id="OZ037947">
    <property type="protein sequence ID" value="CAL1706496.1"/>
    <property type="molecule type" value="Genomic_DNA"/>
</dbReference>
<feature type="domain" description="Peptidase C14 caspase" evidence="2">
    <location>
        <begin position="6"/>
        <end position="265"/>
    </location>
</feature>
<evidence type="ECO:0000313" key="3">
    <source>
        <dbReference type="EMBL" id="CAL1706496.1"/>
    </source>
</evidence>
<keyword evidence="4" id="KW-1185">Reference proteome</keyword>